<evidence type="ECO:0000256" key="2">
    <source>
        <dbReference type="ARBA" id="ARBA00007441"/>
    </source>
</evidence>
<dbReference type="Pfam" id="PF00155">
    <property type="entry name" value="Aminotran_1_2"/>
    <property type="match status" value="1"/>
</dbReference>
<evidence type="ECO:0000313" key="8">
    <source>
        <dbReference type="Proteomes" id="UP001465976"/>
    </source>
</evidence>
<dbReference type="CDD" id="cd00609">
    <property type="entry name" value="AAT_like"/>
    <property type="match status" value="1"/>
</dbReference>
<sequence length="490" mass="53851">MSHTKADTLKRLSHEHYRARFLSAEALERKVNPISSLAPLERTPGVISLLAGKPNPTTFPIASLSLSARAPGFKSGDNESDTAGGAGDLVNLKLSDEALKEALQYGEGGGVRQFLGWICGLQEKVHGRTCELYKRGIASEGWKIMIGVGSLDAFYKAIKSIVNPGDPVLLESPTYATVLPTLHSLHCSQIGIFRPAVQTDEDGVSVPHLRSILETWPKGKPKPKVFYTIPTGSNPTGATATTERRIEVLKLAREHDFLILEDDPYYFVYYGDTPRPPSYFNLEAKLAETEGTEVGRVVRFDSFSKLLSAGLRIGWASGPEPIIDVMIQFTMTVHIHTPSMTQMLTYTLLSSPSWGHDGLLVHAERISQFYRQKRDAFEALMQKYLGAGATSEDAPLAKWTKPAAGLFFWFEIIVDKSTGGNSETLIRTKAFQNGVLALPGAVFLPGNEQGKTGYVRASFSLLDEGHAEEALKRLRKTILQARNEFSRGKL</sequence>
<protein>
    <recommendedName>
        <fullName evidence="6">Aminotransferase class I/classII large domain-containing protein</fullName>
    </recommendedName>
</protein>
<evidence type="ECO:0000256" key="1">
    <source>
        <dbReference type="ARBA" id="ARBA00001933"/>
    </source>
</evidence>
<evidence type="ECO:0000256" key="3">
    <source>
        <dbReference type="ARBA" id="ARBA00022576"/>
    </source>
</evidence>
<evidence type="ECO:0000256" key="5">
    <source>
        <dbReference type="ARBA" id="ARBA00022898"/>
    </source>
</evidence>
<dbReference type="PANTHER" id="PTHR42790:SF19">
    <property type="entry name" value="KYNURENINE_ALPHA-AMINOADIPATE AMINOTRANSFERASE, MITOCHONDRIAL"/>
    <property type="match status" value="1"/>
</dbReference>
<dbReference type="SUPFAM" id="SSF53383">
    <property type="entry name" value="PLP-dependent transferases"/>
    <property type="match status" value="1"/>
</dbReference>
<evidence type="ECO:0000259" key="6">
    <source>
        <dbReference type="Pfam" id="PF00155"/>
    </source>
</evidence>
<keyword evidence="3" id="KW-0032">Aminotransferase</keyword>
<comment type="caution">
    <text evidence="7">The sequence shown here is derived from an EMBL/GenBank/DDBJ whole genome shotgun (WGS) entry which is preliminary data.</text>
</comment>
<keyword evidence="8" id="KW-1185">Reference proteome</keyword>
<dbReference type="InterPro" id="IPR050859">
    <property type="entry name" value="Class-I_PLP-dep_aminotransf"/>
</dbReference>
<dbReference type="PANTHER" id="PTHR42790">
    <property type="entry name" value="AMINOTRANSFERASE"/>
    <property type="match status" value="1"/>
</dbReference>
<feature type="domain" description="Aminotransferase class I/classII large" evidence="6">
    <location>
        <begin position="97"/>
        <end position="474"/>
    </location>
</feature>
<evidence type="ECO:0000313" key="7">
    <source>
        <dbReference type="EMBL" id="KAL0576845.1"/>
    </source>
</evidence>
<evidence type="ECO:0000256" key="4">
    <source>
        <dbReference type="ARBA" id="ARBA00022679"/>
    </source>
</evidence>
<dbReference type="InterPro" id="IPR015421">
    <property type="entry name" value="PyrdxlP-dep_Trfase_major"/>
</dbReference>
<dbReference type="Gene3D" id="3.40.640.10">
    <property type="entry name" value="Type I PLP-dependent aspartate aminotransferase-like (Major domain)"/>
    <property type="match status" value="1"/>
</dbReference>
<accession>A0ABR3FN69</accession>
<gene>
    <name evidence="7" type="ORF">V5O48_005142</name>
</gene>
<keyword evidence="4" id="KW-0808">Transferase</keyword>
<proteinExistence type="inferred from homology"/>
<keyword evidence="5" id="KW-0663">Pyridoxal phosphate</keyword>
<dbReference type="InterPro" id="IPR015424">
    <property type="entry name" value="PyrdxlP-dep_Trfase"/>
</dbReference>
<comment type="cofactor">
    <cofactor evidence="1">
        <name>pyridoxal 5'-phosphate</name>
        <dbReference type="ChEBI" id="CHEBI:597326"/>
    </cofactor>
</comment>
<dbReference type="InterPro" id="IPR004839">
    <property type="entry name" value="Aminotransferase_I/II_large"/>
</dbReference>
<dbReference type="EMBL" id="JBAHYK010000194">
    <property type="protein sequence ID" value="KAL0576845.1"/>
    <property type="molecule type" value="Genomic_DNA"/>
</dbReference>
<reference evidence="7 8" key="1">
    <citation type="submission" date="2024-02" db="EMBL/GenBank/DDBJ databases">
        <title>A draft genome for the cacao thread blight pathogen Marasmius crinis-equi.</title>
        <authorList>
            <person name="Cohen S.P."/>
            <person name="Baruah I.K."/>
            <person name="Amoako-Attah I."/>
            <person name="Bukari Y."/>
            <person name="Meinhardt L.W."/>
            <person name="Bailey B.A."/>
        </authorList>
    </citation>
    <scope>NUCLEOTIDE SEQUENCE [LARGE SCALE GENOMIC DNA]</scope>
    <source>
        <strain evidence="7 8">GH-76</strain>
    </source>
</reference>
<dbReference type="Proteomes" id="UP001465976">
    <property type="component" value="Unassembled WGS sequence"/>
</dbReference>
<name>A0ABR3FN69_9AGAR</name>
<organism evidence="7 8">
    <name type="scientific">Marasmius crinis-equi</name>
    <dbReference type="NCBI Taxonomy" id="585013"/>
    <lineage>
        <taxon>Eukaryota</taxon>
        <taxon>Fungi</taxon>
        <taxon>Dikarya</taxon>
        <taxon>Basidiomycota</taxon>
        <taxon>Agaricomycotina</taxon>
        <taxon>Agaricomycetes</taxon>
        <taxon>Agaricomycetidae</taxon>
        <taxon>Agaricales</taxon>
        <taxon>Marasmiineae</taxon>
        <taxon>Marasmiaceae</taxon>
        <taxon>Marasmius</taxon>
    </lineage>
</organism>
<comment type="similarity">
    <text evidence="2">Belongs to the class-I pyridoxal-phosphate-dependent aminotransferase family.</text>
</comment>